<evidence type="ECO:0000256" key="5">
    <source>
        <dbReference type="ARBA" id="ARBA00022679"/>
    </source>
</evidence>
<keyword evidence="4 11" id="KW-0028">Amino-acid biosynthesis</keyword>
<keyword evidence="13" id="KW-1185">Reference proteome</keyword>
<evidence type="ECO:0000256" key="8">
    <source>
        <dbReference type="ARBA" id="ARBA00022840"/>
    </source>
</evidence>
<comment type="catalytic activity">
    <reaction evidence="10 11">
        <text>shikimate + ATP = 3-phosphoshikimate + ADP + H(+)</text>
        <dbReference type="Rhea" id="RHEA:13121"/>
        <dbReference type="ChEBI" id="CHEBI:15378"/>
        <dbReference type="ChEBI" id="CHEBI:30616"/>
        <dbReference type="ChEBI" id="CHEBI:36208"/>
        <dbReference type="ChEBI" id="CHEBI:145989"/>
        <dbReference type="ChEBI" id="CHEBI:456216"/>
        <dbReference type="EC" id="2.7.1.71"/>
    </reaction>
</comment>
<dbReference type="InterPro" id="IPR000623">
    <property type="entry name" value="Shikimate_kinase/TSH1"/>
</dbReference>
<evidence type="ECO:0000256" key="11">
    <source>
        <dbReference type="HAMAP-Rule" id="MF_00109"/>
    </source>
</evidence>
<dbReference type="Pfam" id="PF01202">
    <property type="entry name" value="SKI"/>
    <property type="match status" value="1"/>
</dbReference>
<evidence type="ECO:0000256" key="7">
    <source>
        <dbReference type="ARBA" id="ARBA00022777"/>
    </source>
</evidence>
<dbReference type="PRINTS" id="PR01100">
    <property type="entry name" value="SHIKIMTKNASE"/>
</dbReference>
<keyword evidence="7 11" id="KW-0418">Kinase</keyword>
<comment type="subcellular location">
    <subcellularLocation>
        <location evidence="11">Cytoplasm</location>
    </subcellularLocation>
</comment>
<comment type="function">
    <text evidence="11">Catalyzes the specific phosphorylation of the 3-hydroxyl group of shikimic acid using ATP as a cosubstrate.</text>
</comment>
<dbReference type="RefSeq" id="WP_168549858.1">
    <property type="nucleotide sequence ID" value="NZ_JAAXPR010000023.1"/>
</dbReference>
<dbReference type="EC" id="2.7.1.71" evidence="3 11"/>
<dbReference type="InterPro" id="IPR027417">
    <property type="entry name" value="P-loop_NTPase"/>
</dbReference>
<dbReference type="GO" id="GO:0005524">
    <property type="term" value="F:ATP binding"/>
    <property type="evidence" value="ECO:0007669"/>
    <property type="project" value="UniProtKB-UniRule"/>
</dbReference>
<dbReference type="InterPro" id="IPR031322">
    <property type="entry name" value="Shikimate/glucono_kinase"/>
</dbReference>
<evidence type="ECO:0000256" key="2">
    <source>
        <dbReference type="ARBA" id="ARBA00006997"/>
    </source>
</evidence>
<feature type="binding site" evidence="11">
    <location>
        <position position="131"/>
    </location>
    <ligand>
        <name>substrate</name>
    </ligand>
</feature>
<keyword evidence="6 11" id="KW-0547">Nucleotide-binding</keyword>
<keyword evidence="8 11" id="KW-0067">ATP-binding</keyword>
<comment type="similarity">
    <text evidence="2 11">Belongs to the shikimate kinase family.</text>
</comment>
<accession>A0A7X6S1F9</accession>
<feature type="binding site" evidence="11">
    <location>
        <position position="28"/>
    </location>
    <ligand>
        <name>substrate</name>
    </ligand>
</feature>
<dbReference type="Gene3D" id="3.40.50.300">
    <property type="entry name" value="P-loop containing nucleotide triphosphate hydrolases"/>
    <property type="match status" value="1"/>
</dbReference>
<protein>
    <recommendedName>
        <fullName evidence="3 11">Shikimate kinase</fullName>
        <shortName evidence="11">SK</shortName>
        <ecNumber evidence="3 11">2.7.1.71</ecNumber>
    </recommendedName>
</protein>
<evidence type="ECO:0000256" key="9">
    <source>
        <dbReference type="ARBA" id="ARBA00023141"/>
    </source>
</evidence>
<feature type="binding site" evidence="11">
    <location>
        <position position="52"/>
    </location>
    <ligand>
        <name>substrate</name>
    </ligand>
</feature>
<dbReference type="GO" id="GO:0008652">
    <property type="term" value="P:amino acid biosynthetic process"/>
    <property type="evidence" value="ECO:0007669"/>
    <property type="project" value="UniProtKB-KW"/>
</dbReference>
<dbReference type="SUPFAM" id="SSF52540">
    <property type="entry name" value="P-loop containing nucleoside triphosphate hydrolases"/>
    <property type="match status" value="1"/>
</dbReference>
<evidence type="ECO:0000313" key="13">
    <source>
        <dbReference type="Proteomes" id="UP000522720"/>
    </source>
</evidence>
<organism evidence="12 13">
    <name type="scientific">Streptococcus ovuberis</name>
    <dbReference type="NCBI Taxonomy" id="1936207"/>
    <lineage>
        <taxon>Bacteria</taxon>
        <taxon>Bacillati</taxon>
        <taxon>Bacillota</taxon>
        <taxon>Bacilli</taxon>
        <taxon>Lactobacillales</taxon>
        <taxon>Streptococcaceae</taxon>
        <taxon>Streptococcus</taxon>
    </lineage>
</organism>
<dbReference type="AlphaFoldDB" id="A0A7X6S1F9"/>
<keyword evidence="11" id="KW-0460">Magnesium</keyword>
<dbReference type="Proteomes" id="UP000522720">
    <property type="component" value="Unassembled WGS sequence"/>
</dbReference>
<proteinExistence type="inferred from homology"/>
<dbReference type="PANTHER" id="PTHR21087">
    <property type="entry name" value="SHIKIMATE KINASE"/>
    <property type="match status" value="1"/>
</dbReference>
<dbReference type="PANTHER" id="PTHR21087:SF16">
    <property type="entry name" value="SHIKIMATE KINASE 1, CHLOROPLASTIC"/>
    <property type="match status" value="1"/>
</dbReference>
<feature type="binding site" evidence="11">
    <location>
        <position position="113"/>
    </location>
    <ligand>
        <name>ATP</name>
        <dbReference type="ChEBI" id="CHEBI:30616"/>
    </ligand>
</feature>
<dbReference type="EMBL" id="JAAXPR010000023">
    <property type="protein sequence ID" value="NKZ21124.1"/>
    <property type="molecule type" value="Genomic_DNA"/>
</dbReference>
<feature type="binding site" evidence="11">
    <location>
        <position position="73"/>
    </location>
    <ligand>
        <name>substrate</name>
    </ligand>
</feature>
<keyword evidence="11" id="KW-0963">Cytoplasm</keyword>
<evidence type="ECO:0000256" key="10">
    <source>
        <dbReference type="ARBA" id="ARBA00048567"/>
    </source>
</evidence>
<dbReference type="GO" id="GO:0009073">
    <property type="term" value="P:aromatic amino acid family biosynthetic process"/>
    <property type="evidence" value="ECO:0007669"/>
    <property type="project" value="UniProtKB-KW"/>
</dbReference>
<evidence type="ECO:0000256" key="6">
    <source>
        <dbReference type="ARBA" id="ARBA00022741"/>
    </source>
</evidence>
<comment type="caution">
    <text evidence="12">The sequence shown here is derived from an EMBL/GenBank/DDBJ whole genome shotgun (WGS) entry which is preliminary data.</text>
</comment>
<sequence length="158" mass="17638">MAKVLLGFMGSGKTTIARLLDDQFVDMDAVLVERLGMPITQFFEEEGEAAFRKVESQVLAELLPQDIVLSTGGGVIMQAQNRALLAQNAPNIFLTADFETLYQRLQADQEQKRPLVIEKSKEDLKALWAFRQPLYEAVATQIIEVAGQTPAQIVEMIR</sequence>
<dbReference type="GO" id="GO:0004765">
    <property type="term" value="F:shikimate kinase activity"/>
    <property type="evidence" value="ECO:0007669"/>
    <property type="project" value="UniProtKB-UniRule"/>
</dbReference>
<reference evidence="12 13" key="1">
    <citation type="submission" date="2020-04" db="EMBL/GenBank/DDBJ databases">
        <title>MicrobeNet Type strains.</title>
        <authorList>
            <person name="Nicholson A.C."/>
        </authorList>
    </citation>
    <scope>NUCLEOTIDE SEQUENCE [LARGE SCALE GENOMIC DNA]</scope>
    <source>
        <strain evidence="12 13">CCUG 69612</strain>
    </source>
</reference>
<dbReference type="HAMAP" id="MF_00109">
    <property type="entry name" value="Shikimate_kinase"/>
    <property type="match status" value="1"/>
</dbReference>
<comment type="cofactor">
    <cofactor evidence="11">
        <name>Mg(2+)</name>
        <dbReference type="ChEBI" id="CHEBI:18420"/>
    </cofactor>
    <text evidence="11">Binds 1 Mg(2+) ion per subunit.</text>
</comment>
<gene>
    <name evidence="11" type="primary">aroK</name>
    <name evidence="12" type="ORF">HF992_09835</name>
</gene>
<dbReference type="InterPro" id="IPR023000">
    <property type="entry name" value="Shikimate_kinase_CS"/>
</dbReference>
<dbReference type="CDD" id="cd00464">
    <property type="entry name" value="SK"/>
    <property type="match status" value="1"/>
</dbReference>
<dbReference type="GO" id="GO:0009423">
    <property type="term" value="P:chorismate biosynthetic process"/>
    <property type="evidence" value="ECO:0007669"/>
    <property type="project" value="UniProtKB-UniRule"/>
</dbReference>
<evidence type="ECO:0000256" key="4">
    <source>
        <dbReference type="ARBA" id="ARBA00022605"/>
    </source>
</evidence>
<evidence type="ECO:0000256" key="3">
    <source>
        <dbReference type="ARBA" id="ARBA00012154"/>
    </source>
</evidence>
<comment type="pathway">
    <text evidence="1 11">Metabolic intermediate biosynthesis; chorismate biosynthesis; chorismate from D-erythrose 4-phosphate and phosphoenolpyruvate: step 5/7.</text>
</comment>
<keyword evidence="9 11" id="KW-0057">Aromatic amino acid biosynthesis</keyword>
<keyword evidence="5 11" id="KW-0808">Transferase</keyword>
<comment type="subunit">
    <text evidence="11">Monomer.</text>
</comment>
<feature type="binding site" evidence="11">
    <location>
        <begin position="10"/>
        <end position="15"/>
    </location>
    <ligand>
        <name>ATP</name>
        <dbReference type="ChEBI" id="CHEBI:30616"/>
    </ligand>
</feature>
<keyword evidence="11" id="KW-0479">Metal-binding</keyword>
<dbReference type="UniPathway" id="UPA00053">
    <property type="reaction ID" value="UER00088"/>
</dbReference>
<evidence type="ECO:0000256" key="1">
    <source>
        <dbReference type="ARBA" id="ARBA00004842"/>
    </source>
</evidence>
<dbReference type="GO" id="GO:0005829">
    <property type="term" value="C:cytosol"/>
    <property type="evidence" value="ECO:0007669"/>
    <property type="project" value="TreeGrafter"/>
</dbReference>
<name>A0A7X6S1F9_9STRE</name>
<feature type="binding site" evidence="11">
    <location>
        <position position="14"/>
    </location>
    <ligand>
        <name>Mg(2+)</name>
        <dbReference type="ChEBI" id="CHEBI:18420"/>
    </ligand>
</feature>
<feature type="binding site" evidence="11">
    <location>
        <position position="148"/>
    </location>
    <ligand>
        <name>ATP</name>
        <dbReference type="ChEBI" id="CHEBI:30616"/>
    </ligand>
</feature>
<evidence type="ECO:0000313" key="12">
    <source>
        <dbReference type="EMBL" id="NKZ21124.1"/>
    </source>
</evidence>
<dbReference type="PROSITE" id="PS01128">
    <property type="entry name" value="SHIKIMATE_KINASE"/>
    <property type="match status" value="1"/>
</dbReference>
<dbReference type="GO" id="GO:0000287">
    <property type="term" value="F:magnesium ion binding"/>
    <property type="evidence" value="ECO:0007669"/>
    <property type="project" value="UniProtKB-UniRule"/>
</dbReference>